<name>A0A1Y4PS47_9BACT</name>
<dbReference type="EMBL" id="SLTU01000003">
    <property type="protein sequence ID" value="TDA71816.1"/>
    <property type="molecule type" value="Genomic_DNA"/>
</dbReference>
<dbReference type="EMBL" id="VVZA01000005">
    <property type="protein sequence ID" value="KAA5406120.1"/>
    <property type="molecule type" value="Genomic_DNA"/>
</dbReference>
<organism evidence="1 14">
    <name type="scientific">Phocaeicola dorei</name>
    <dbReference type="NCBI Taxonomy" id="357276"/>
    <lineage>
        <taxon>Bacteria</taxon>
        <taxon>Pseudomonadati</taxon>
        <taxon>Bacteroidota</taxon>
        <taxon>Bacteroidia</taxon>
        <taxon>Bacteroidales</taxon>
        <taxon>Bacteroidaceae</taxon>
        <taxon>Phocaeicola</taxon>
    </lineage>
</organism>
<dbReference type="Proteomes" id="UP000481616">
    <property type="component" value="Unassembled WGS sequence"/>
</dbReference>
<reference evidence="9 10" key="3">
    <citation type="journal article" date="2019" name="Nat. Microbiol.">
        <title>Genomic variation and strain-specific functional adaptation in the human gut microbiome during early life.</title>
        <authorList>
            <person name="Vatanen T."/>
            <person name="Plichta D.R."/>
            <person name="Somani J."/>
            <person name="Munch P.C."/>
            <person name="Arthur T.D."/>
            <person name="Hall A.B."/>
            <person name="Rudolf S."/>
            <person name="Oakeley E.J."/>
            <person name="Ke X."/>
            <person name="Young R.A."/>
            <person name="Haiser H.J."/>
            <person name="Kolde R."/>
            <person name="Yassour M."/>
            <person name="Luopajarvi K."/>
            <person name="Siljander H."/>
            <person name="Virtanen S.M."/>
            <person name="Ilonen J."/>
            <person name="Uibo R."/>
            <person name="Tillmann V."/>
            <person name="Mokurov S."/>
            <person name="Dorshakova N."/>
            <person name="Porter J.A."/>
            <person name="McHardy A.C."/>
            <person name="Lahdesmaki H."/>
            <person name="Vlamakis H."/>
            <person name="Huttenhower C."/>
            <person name="Knip M."/>
            <person name="Xavier R.J."/>
        </authorList>
    </citation>
    <scope>NUCLEOTIDE SEQUENCE [LARGE SCALE GENOMIC DNA]</scope>
    <source>
        <strain evidence="6 9">RJX1047</strain>
        <strain evidence="7 10">RJX1052</strain>
    </source>
</reference>
<dbReference type="Proteomes" id="UP000294834">
    <property type="component" value="Unassembled WGS sequence"/>
</dbReference>
<proteinExistence type="predicted"/>
<dbReference type="EMBL" id="VVZV01000025">
    <property type="protein sequence ID" value="KAA5315853.1"/>
    <property type="molecule type" value="Genomic_DNA"/>
</dbReference>
<evidence type="ECO:0000313" key="1">
    <source>
        <dbReference type="EMBL" id="KAA5315853.1"/>
    </source>
</evidence>
<accession>A0A1Y4PS47</accession>
<dbReference type="RefSeq" id="WP_007833700.1">
    <property type="nucleotide sequence ID" value="NZ_BAABYF010000001.1"/>
</dbReference>
<evidence type="ECO:0000313" key="4">
    <source>
        <dbReference type="EMBL" id="KAA5406120.1"/>
    </source>
</evidence>
<evidence type="ECO:0000313" key="12">
    <source>
        <dbReference type="Proteomes" id="UP000441162"/>
    </source>
</evidence>
<evidence type="ECO:0000313" key="7">
    <source>
        <dbReference type="EMBL" id="TDB03767.1"/>
    </source>
</evidence>
<sequence length="70" mass="8162">MHFIQTPYLSGTFFPYRIVMEYSGFRDCGQVGENTKKFSFTATTLRQIQSAPTVEVLQRDWFKSSNEVFP</sequence>
<dbReference type="EMBL" id="VVYY01000006">
    <property type="protein sequence ID" value="KAA5399219.1"/>
    <property type="molecule type" value="Genomic_DNA"/>
</dbReference>
<evidence type="ECO:0000313" key="9">
    <source>
        <dbReference type="Proteomes" id="UP000294527"/>
    </source>
</evidence>
<comment type="caution">
    <text evidence="1">The sequence shown here is derived from an EMBL/GenBank/DDBJ whole genome shotgun (WGS) entry which is preliminary data.</text>
</comment>
<dbReference type="Proteomes" id="UP000347681">
    <property type="component" value="Unassembled WGS sequence"/>
</dbReference>
<evidence type="ECO:0000313" key="5">
    <source>
        <dbReference type="EMBL" id="RGV77790.1"/>
    </source>
</evidence>
<reference evidence="11 12" key="2">
    <citation type="journal article" date="2019" name="Nat. Med.">
        <title>A library of human gut bacterial isolates paired with longitudinal multiomics data enables mechanistic microbiome research.</title>
        <authorList>
            <person name="Poyet M."/>
            <person name="Groussin M."/>
            <person name="Gibbons S.M."/>
            <person name="Avila-Pacheco J."/>
            <person name="Jiang X."/>
            <person name="Kearney S.M."/>
            <person name="Perrotta A.R."/>
            <person name="Berdy B."/>
            <person name="Zhao S."/>
            <person name="Lieberman T.D."/>
            <person name="Swanson P.K."/>
            <person name="Smith M."/>
            <person name="Roesemann S."/>
            <person name="Alexander J.E."/>
            <person name="Rich S.A."/>
            <person name="Livny J."/>
            <person name="Vlamakis H."/>
            <person name="Clish C."/>
            <person name="Bullock K."/>
            <person name="Deik A."/>
            <person name="Scott J."/>
            <person name="Pierce K.A."/>
            <person name="Xavier R.J."/>
            <person name="Alm E.J."/>
        </authorList>
    </citation>
    <scope>NUCLEOTIDE SEQUENCE [LARGE SCALE GENOMIC DNA]</scope>
    <source>
        <strain evidence="3 13">BIOML-A1</strain>
        <strain evidence="1 14">BIOML-A25</strain>
        <strain evidence="4 12">BIOML-A4</strain>
        <strain evidence="2 11">BIOML-A5</strain>
    </source>
</reference>
<evidence type="ECO:0000313" key="10">
    <source>
        <dbReference type="Proteomes" id="UP000294834"/>
    </source>
</evidence>
<dbReference type="Proteomes" id="UP000294527">
    <property type="component" value="Unassembled WGS sequence"/>
</dbReference>
<dbReference type="Proteomes" id="UP000481700">
    <property type="component" value="Unassembled WGS sequence"/>
</dbReference>
<gene>
    <name evidence="5" type="ORF">DWW04_09765</name>
    <name evidence="6" type="ORF">E1I98_23360</name>
    <name evidence="7" type="ORF">E1J06_21660</name>
    <name evidence="4" type="ORF">F2Y51_08155</name>
    <name evidence="3" type="ORF">F2Y58_08870</name>
    <name evidence="2" type="ORF">F2Y61_07105</name>
    <name evidence="1" type="ORF">F2Z07_18660</name>
</gene>
<dbReference type="EMBL" id="VVZB01000003">
    <property type="protein sequence ID" value="KAA5384052.1"/>
    <property type="molecule type" value="Genomic_DNA"/>
</dbReference>
<evidence type="ECO:0000313" key="8">
    <source>
        <dbReference type="Proteomes" id="UP000283678"/>
    </source>
</evidence>
<dbReference type="AlphaFoldDB" id="A0A1Y4PS47"/>
<evidence type="ECO:0000313" key="13">
    <source>
        <dbReference type="Proteomes" id="UP000481616"/>
    </source>
</evidence>
<evidence type="ECO:0000313" key="14">
    <source>
        <dbReference type="Proteomes" id="UP000481700"/>
    </source>
</evidence>
<dbReference type="EMBL" id="SLTX01000002">
    <property type="protein sequence ID" value="TDB03767.1"/>
    <property type="molecule type" value="Genomic_DNA"/>
</dbReference>
<dbReference type="Proteomes" id="UP000283678">
    <property type="component" value="Unassembled WGS sequence"/>
</dbReference>
<dbReference type="Proteomes" id="UP000441162">
    <property type="component" value="Unassembled WGS sequence"/>
</dbReference>
<protein>
    <submittedName>
        <fullName evidence="1">Uncharacterized protein</fullName>
    </submittedName>
</protein>
<evidence type="ECO:0000313" key="6">
    <source>
        <dbReference type="EMBL" id="TDA71816.1"/>
    </source>
</evidence>
<evidence type="ECO:0000313" key="11">
    <source>
        <dbReference type="Proteomes" id="UP000347681"/>
    </source>
</evidence>
<evidence type="ECO:0000313" key="3">
    <source>
        <dbReference type="EMBL" id="KAA5399219.1"/>
    </source>
</evidence>
<dbReference type="EMBL" id="QRZL01000008">
    <property type="protein sequence ID" value="RGV77790.1"/>
    <property type="molecule type" value="Genomic_DNA"/>
</dbReference>
<reference evidence="5 8" key="1">
    <citation type="submission" date="2018-08" db="EMBL/GenBank/DDBJ databases">
        <title>A genome reference for cultivated species of the human gut microbiota.</title>
        <authorList>
            <person name="Zou Y."/>
            <person name="Xue W."/>
            <person name="Luo G."/>
        </authorList>
    </citation>
    <scope>NUCLEOTIDE SEQUENCE [LARGE SCALE GENOMIC DNA]</scope>
    <source>
        <strain evidence="5 8">AF14-1AC</strain>
    </source>
</reference>
<evidence type="ECO:0000313" key="2">
    <source>
        <dbReference type="EMBL" id="KAA5384052.1"/>
    </source>
</evidence>